<evidence type="ECO:0000256" key="5">
    <source>
        <dbReference type="ARBA" id="ARBA00022737"/>
    </source>
</evidence>
<dbReference type="SUPFAM" id="SSF52058">
    <property type="entry name" value="L domain-like"/>
    <property type="match status" value="1"/>
</dbReference>
<dbReference type="PANTHER" id="PTHR27000:SF642">
    <property type="entry name" value="INACTIVE LEUCINE-RICH REPEAT RECEPTOR KINASE XIAO-RELATED"/>
    <property type="match status" value="1"/>
</dbReference>
<dbReference type="InterPro" id="IPR055414">
    <property type="entry name" value="LRR_R13L4/SHOC2-like"/>
</dbReference>
<dbReference type="SMART" id="SM00369">
    <property type="entry name" value="LRR_TYP"/>
    <property type="match status" value="7"/>
</dbReference>
<evidence type="ECO:0000256" key="9">
    <source>
        <dbReference type="ARBA" id="ARBA00023180"/>
    </source>
</evidence>
<accession>A0ABU6WWS5</accession>
<evidence type="ECO:0000313" key="12">
    <source>
        <dbReference type="Proteomes" id="UP001341840"/>
    </source>
</evidence>
<keyword evidence="9" id="KW-0325">Glycoprotein</keyword>
<keyword evidence="12" id="KW-1185">Reference proteome</keyword>
<dbReference type="InterPro" id="IPR032675">
    <property type="entry name" value="LRR_dom_sf"/>
</dbReference>
<proteinExistence type="predicted"/>
<evidence type="ECO:0000256" key="7">
    <source>
        <dbReference type="ARBA" id="ARBA00023136"/>
    </source>
</evidence>
<keyword evidence="3" id="KW-0812">Transmembrane</keyword>
<gene>
    <name evidence="11" type="ORF">PIB30_095763</name>
</gene>
<evidence type="ECO:0000256" key="4">
    <source>
        <dbReference type="ARBA" id="ARBA00022729"/>
    </source>
</evidence>
<evidence type="ECO:0000256" key="2">
    <source>
        <dbReference type="ARBA" id="ARBA00022614"/>
    </source>
</evidence>
<evidence type="ECO:0000256" key="8">
    <source>
        <dbReference type="ARBA" id="ARBA00023170"/>
    </source>
</evidence>
<comment type="caution">
    <text evidence="11">The sequence shown here is derived from an EMBL/GenBank/DDBJ whole genome shotgun (WGS) entry which is preliminary data.</text>
</comment>
<dbReference type="SUPFAM" id="SSF52047">
    <property type="entry name" value="RNI-like"/>
    <property type="match status" value="1"/>
</dbReference>
<evidence type="ECO:0000313" key="11">
    <source>
        <dbReference type="EMBL" id="MED6189415.1"/>
    </source>
</evidence>
<dbReference type="PANTHER" id="PTHR27000">
    <property type="entry name" value="LEUCINE-RICH REPEAT RECEPTOR-LIKE PROTEIN KINASE FAMILY PROTEIN-RELATED"/>
    <property type="match status" value="1"/>
</dbReference>
<dbReference type="Pfam" id="PF23598">
    <property type="entry name" value="LRR_14"/>
    <property type="match status" value="1"/>
</dbReference>
<evidence type="ECO:0000259" key="10">
    <source>
        <dbReference type="Pfam" id="PF23598"/>
    </source>
</evidence>
<evidence type="ECO:0000256" key="3">
    <source>
        <dbReference type="ARBA" id="ARBA00022692"/>
    </source>
</evidence>
<dbReference type="EMBL" id="JASCZI010183455">
    <property type="protein sequence ID" value="MED6189415.1"/>
    <property type="molecule type" value="Genomic_DNA"/>
</dbReference>
<keyword evidence="4" id="KW-0732">Signal</keyword>
<sequence>MFVQNLTQVTELFLDGVKITAEGKEWCQALSPLRKLRVLSMSYCNLTGSIDSSISMLVALENIRLNLNNISGLVPESFSDLSNLKVLELRDCRLSGHFPNGIFQIQALNVLDVSNNHDLHGYLPNFLQNLSLHTLKLSNTNFSGQIPTAISNLKHLSTLNLSDCQFNGTFPISMSKLTQIVELDLSFNGFIGPIPSLNISKNLRYFSILHNNLSGSIQSSHFEGLLHLININLGDNSLYGKVPSSLFTLPSLHELTLSSNGFHSPLDEFPNASSSQLHLVDLSHNKLEGHVPLSFFRLKGLRFLQLSENEFNGTIHLVAIHNLPSLHTLGLSNNNLYSTFPIMKYLLLASCKLEEFPSFLRNQSQLHALDLSNNQIHGTIPNWIWRFESLVYLNLSNNFLTSLEGPLENLNSNLYILDLHSNHLHGSVPTFTKYAVHVDYSSNRFSYVPSNMNKHIPFLYFFSLSNNSLQGEIDDLFCNFSSLRLLDLSYNSFSGSIPKCLTRKNSTLRVLNLAKNKLTDHIFAYYVTANELGGRYFDSVTIVNKGSYWNLIKIPSVFTSLDFSSNRLEGPIPEELVNLRALHVLNMSHNAFFGHIPGKIPTGTQMQTFDAYSFEGNDGLCGFPLTKNCGDNNGIQEPMSPSSGRQTSINWSLLSVEC</sequence>
<feature type="domain" description="Disease resistance R13L4/SHOC-2-like LRR" evidence="10">
    <location>
        <begin position="106"/>
        <end position="335"/>
    </location>
</feature>
<keyword evidence="6" id="KW-1133">Transmembrane helix</keyword>
<dbReference type="Proteomes" id="UP001341840">
    <property type="component" value="Unassembled WGS sequence"/>
</dbReference>
<keyword evidence="7" id="KW-0472">Membrane</keyword>
<keyword evidence="5" id="KW-0677">Repeat</keyword>
<comment type="subcellular location">
    <subcellularLocation>
        <location evidence="1">Membrane</location>
        <topology evidence="1">Single-pass type I membrane protein</topology>
    </subcellularLocation>
</comment>
<reference evidence="11 12" key="1">
    <citation type="journal article" date="2023" name="Plants (Basel)">
        <title>Bridging the Gap: Combining Genomics and Transcriptomics Approaches to Understand Stylosanthes scabra, an Orphan Legume from the Brazilian Caatinga.</title>
        <authorList>
            <person name="Ferreira-Neto J.R.C."/>
            <person name="da Silva M.D."/>
            <person name="Binneck E."/>
            <person name="de Melo N.F."/>
            <person name="da Silva R.H."/>
            <person name="de Melo A.L.T.M."/>
            <person name="Pandolfi V."/>
            <person name="Bustamante F.O."/>
            <person name="Brasileiro-Vidal A.C."/>
            <person name="Benko-Iseppon A.M."/>
        </authorList>
    </citation>
    <scope>NUCLEOTIDE SEQUENCE [LARGE SCALE GENOMIC DNA]</scope>
    <source>
        <tissue evidence="11">Leaves</tissue>
    </source>
</reference>
<dbReference type="Pfam" id="PF00560">
    <property type="entry name" value="LRR_1"/>
    <property type="match status" value="5"/>
</dbReference>
<dbReference type="InterPro" id="IPR003591">
    <property type="entry name" value="Leu-rich_rpt_typical-subtyp"/>
</dbReference>
<name>A0ABU6WWS5_9FABA</name>
<organism evidence="11 12">
    <name type="scientific">Stylosanthes scabra</name>
    <dbReference type="NCBI Taxonomy" id="79078"/>
    <lineage>
        <taxon>Eukaryota</taxon>
        <taxon>Viridiplantae</taxon>
        <taxon>Streptophyta</taxon>
        <taxon>Embryophyta</taxon>
        <taxon>Tracheophyta</taxon>
        <taxon>Spermatophyta</taxon>
        <taxon>Magnoliopsida</taxon>
        <taxon>eudicotyledons</taxon>
        <taxon>Gunneridae</taxon>
        <taxon>Pentapetalae</taxon>
        <taxon>rosids</taxon>
        <taxon>fabids</taxon>
        <taxon>Fabales</taxon>
        <taxon>Fabaceae</taxon>
        <taxon>Papilionoideae</taxon>
        <taxon>50 kb inversion clade</taxon>
        <taxon>dalbergioids sensu lato</taxon>
        <taxon>Dalbergieae</taxon>
        <taxon>Pterocarpus clade</taxon>
        <taxon>Stylosanthes</taxon>
    </lineage>
</organism>
<keyword evidence="8" id="KW-0675">Receptor</keyword>
<dbReference type="InterPro" id="IPR001611">
    <property type="entry name" value="Leu-rich_rpt"/>
</dbReference>
<keyword evidence="2" id="KW-0433">Leucine-rich repeat</keyword>
<dbReference type="PROSITE" id="PS51450">
    <property type="entry name" value="LRR"/>
    <property type="match status" value="1"/>
</dbReference>
<evidence type="ECO:0000256" key="1">
    <source>
        <dbReference type="ARBA" id="ARBA00004479"/>
    </source>
</evidence>
<dbReference type="Gene3D" id="3.80.10.10">
    <property type="entry name" value="Ribonuclease Inhibitor"/>
    <property type="match status" value="3"/>
</dbReference>
<evidence type="ECO:0000256" key="6">
    <source>
        <dbReference type="ARBA" id="ARBA00022989"/>
    </source>
</evidence>
<protein>
    <recommendedName>
        <fullName evidence="10">Disease resistance R13L4/SHOC-2-like LRR domain-containing protein</fullName>
    </recommendedName>
</protein>